<feature type="domain" description="BRCT" evidence="2">
    <location>
        <begin position="154"/>
        <end position="271"/>
    </location>
</feature>
<dbReference type="SUPFAM" id="SSF52113">
    <property type="entry name" value="BRCT domain"/>
    <property type="match status" value="1"/>
</dbReference>
<dbReference type="eggNOG" id="ENOG502SAP8">
    <property type="taxonomic scope" value="Eukaryota"/>
</dbReference>
<dbReference type="OMA" id="VSDHRLK"/>
<dbReference type="GO" id="GO:0017125">
    <property type="term" value="F:deoxycytidyl transferase activity"/>
    <property type="evidence" value="ECO:0007669"/>
    <property type="project" value="TreeGrafter"/>
</dbReference>
<dbReference type="Gene3D" id="3.40.50.10190">
    <property type="entry name" value="BRCT domain"/>
    <property type="match status" value="1"/>
</dbReference>
<dbReference type="EMBL" id="EQ962653">
    <property type="protein sequence ID" value="EED21822.1"/>
    <property type="molecule type" value="Genomic_DNA"/>
</dbReference>
<dbReference type="VEuPathDB" id="FungiDB:TSTA_090610"/>
<evidence type="ECO:0000313" key="3">
    <source>
        <dbReference type="EMBL" id="EED21822.1"/>
    </source>
</evidence>
<name>B8M1C6_TALSN</name>
<dbReference type="Pfam" id="PF16589">
    <property type="entry name" value="BRCT_2"/>
    <property type="match status" value="1"/>
</dbReference>
<feature type="region of interest" description="Disordered" evidence="1">
    <location>
        <begin position="1"/>
        <end position="46"/>
    </location>
</feature>
<dbReference type="InterPro" id="IPR036420">
    <property type="entry name" value="BRCT_dom_sf"/>
</dbReference>
<dbReference type="GO" id="GO:0003887">
    <property type="term" value="F:DNA-directed DNA polymerase activity"/>
    <property type="evidence" value="ECO:0007669"/>
    <property type="project" value="TreeGrafter"/>
</dbReference>
<sequence length="313" mass="34697">MNPPAKRSETNPKPKNKHIFDPWNSSSTGHQRAENPYSRTTDWRDTRRDKLARQFRFASNNGDDGSLMRDGGGSYMTETKADGGGGGGEGEWKWMSAQEAKRNELRVRDIRRYMGGISKPPLQPLMTTTTTTTTKEKLILEPDESDPKNRKVREEKGIFTHLTFYINGSTYPTISDHKLKHLLAEEGGNISLYLARKSVTHVILGSSATSNMSSAGTAGRKTGRLLASSKLQKEIVAKTSGFGRGVKYVNVEWVIESIKAGKKLPEARFSPSTFSSMSRLGNFTRVGVPAGQKSVYDTFNRSTTTTKSMDEMS</sequence>
<dbReference type="OrthoDB" id="427711at2759"/>
<dbReference type="HOGENOM" id="CLU_054245_0_0_1"/>
<reference evidence="4" key="1">
    <citation type="journal article" date="2015" name="Genome Announc.">
        <title>Genome sequence of the AIDS-associated pathogen Penicillium marneffei (ATCC18224) and its near taxonomic relative Talaromyces stipitatus (ATCC10500).</title>
        <authorList>
            <person name="Nierman W.C."/>
            <person name="Fedorova-Abrams N.D."/>
            <person name="Andrianopoulos A."/>
        </authorList>
    </citation>
    <scope>NUCLEOTIDE SEQUENCE [LARGE SCALE GENOMIC DNA]</scope>
    <source>
        <strain evidence="4">ATCC 10500 / CBS 375.48 / QM 6759 / NRRL 1006</strain>
    </source>
</reference>
<dbReference type="PANTHER" id="PTHR45990">
    <property type="entry name" value="DNA REPAIR PROTEIN REV1"/>
    <property type="match status" value="1"/>
</dbReference>
<feature type="compositionally biased region" description="Basic and acidic residues" evidence="1">
    <location>
        <begin position="1"/>
        <end position="12"/>
    </location>
</feature>
<dbReference type="GO" id="GO:0070987">
    <property type="term" value="P:error-free translesion synthesis"/>
    <property type="evidence" value="ECO:0007669"/>
    <property type="project" value="TreeGrafter"/>
</dbReference>
<keyword evidence="4" id="KW-1185">Reference proteome</keyword>
<accession>B8M1C6</accession>
<dbReference type="SMART" id="SM00292">
    <property type="entry name" value="BRCT"/>
    <property type="match status" value="1"/>
</dbReference>
<gene>
    <name evidence="3" type="ORF">TSTA_090610</name>
</gene>
<dbReference type="AlphaFoldDB" id="B8M1C6"/>
<organism evidence="3 4">
    <name type="scientific">Talaromyces stipitatus (strain ATCC 10500 / CBS 375.48 / QM 6759 / NRRL 1006)</name>
    <name type="common">Penicillium stipitatum</name>
    <dbReference type="NCBI Taxonomy" id="441959"/>
    <lineage>
        <taxon>Eukaryota</taxon>
        <taxon>Fungi</taxon>
        <taxon>Dikarya</taxon>
        <taxon>Ascomycota</taxon>
        <taxon>Pezizomycotina</taxon>
        <taxon>Eurotiomycetes</taxon>
        <taxon>Eurotiomycetidae</taxon>
        <taxon>Eurotiales</taxon>
        <taxon>Trichocomaceae</taxon>
        <taxon>Talaromyces</taxon>
        <taxon>Talaromyces sect. Talaromyces</taxon>
    </lineage>
</organism>
<dbReference type="RefSeq" id="XP_002478785.1">
    <property type="nucleotide sequence ID" value="XM_002478740.1"/>
</dbReference>
<dbReference type="GO" id="GO:0042276">
    <property type="term" value="P:error-prone translesion synthesis"/>
    <property type="evidence" value="ECO:0007669"/>
    <property type="project" value="TreeGrafter"/>
</dbReference>
<protein>
    <recommendedName>
        <fullName evidence="2">BRCT domain-containing protein</fullName>
    </recommendedName>
</protein>
<dbReference type="PANTHER" id="PTHR45990:SF1">
    <property type="entry name" value="DNA REPAIR PROTEIN REV1"/>
    <property type="match status" value="1"/>
</dbReference>
<evidence type="ECO:0000256" key="1">
    <source>
        <dbReference type="SAM" id="MobiDB-lite"/>
    </source>
</evidence>
<proteinExistence type="predicted"/>
<dbReference type="Proteomes" id="UP000001745">
    <property type="component" value="Unassembled WGS sequence"/>
</dbReference>
<evidence type="ECO:0000259" key="2">
    <source>
        <dbReference type="PROSITE" id="PS50172"/>
    </source>
</evidence>
<dbReference type="PhylomeDB" id="B8M1C6"/>
<dbReference type="PROSITE" id="PS50172">
    <property type="entry name" value="BRCT"/>
    <property type="match status" value="1"/>
</dbReference>
<evidence type="ECO:0000313" key="4">
    <source>
        <dbReference type="Proteomes" id="UP000001745"/>
    </source>
</evidence>
<dbReference type="InParanoid" id="B8M1C6"/>
<dbReference type="GO" id="GO:0005634">
    <property type="term" value="C:nucleus"/>
    <property type="evidence" value="ECO:0007669"/>
    <property type="project" value="TreeGrafter"/>
</dbReference>
<dbReference type="InterPro" id="IPR001357">
    <property type="entry name" value="BRCT_dom"/>
</dbReference>
<dbReference type="GeneID" id="8101552"/>